<organism evidence="6 7">
    <name type="scientific">Acinetobacter calcoaceticus</name>
    <dbReference type="NCBI Taxonomy" id="471"/>
    <lineage>
        <taxon>Bacteria</taxon>
        <taxon>Pseudomonadati</taxon>
        <taxon>Pseudomonadota</taxon>
        <taxon>Gammaproteobacteria</taxon>
        <taxon>Moraxellales</taxon>
        <taxon>Moraxellaceae</taxon>
        <taxon>Acinetobacter</taxon>
        <taxon>Acinetobacter calcoaceticus/baumannii complex</taxon>
    </lineage>
</organism>
<dbReference type="GO" id="GO:0043565">
    <property type="term" value="F:sequence-specific DNA binding"/>
    <property type="evidence" value="ECO:0007669"/>
    <property type="project" value="TreeGrafter"/>
</dbReference>
<evidence type="ECO:0000259" key="5">
    <source>
        <dbReference type="PROSITE" id="PS50931"/>
    </source>
</evidence>
<dbReference type="InterPro" id="IPR036390">
    <property type="entry name" value="WH_DNA-bd_sf"/>
</dbReference>
<keyword evidence="7" id="KW-1185">Reference proteome</keyword>
<evidence type="ECO:0000313" key="6">
    <source>
        <dbReference type="EMBL" id="TCM67722.1"/>
    </source>
</evidence>
<keyword evidence="2" id="KW-0805">Transcription regulation</keyword>
<dbReference type="FunFam" id="1.10.10.10:FF:000001">
    <property type="entry name" value="LysR family transcriptional regulator"/>
    <property type="match status" value="1"/>
</dbReference>
<feature type="domain" description="HTH lysR-type" evidence="5">
    <location>
        <begin position="1"/>
        <end position="60"/>
    </location>
</feature>
<comment type="caution">
    <text evidence="6">The sequence shown here is derived from an EMBL/GenBank/DDBJ whole genome shotgun (WGS) entry which is preliminary data.</text>
</comment>
<dbReference type="AlphaFoldDB" id="A0A4R1XWR3"/>
<evidence type="ECO:0000256" key="2">
    <source>
        <dbReference type="ARBA" id="ARBA00023015"/>
    </source>
</evidence>
<dbReference type="CDD" id="cd08422">
    <property type="entry name" value="PBP2_CrgA_like"/>
    <property type="match status" value="1"/>
</dbReference>
<dbReference type="InterPro" id="IPR058163">
    <property type="entry name" value="LysR-type_TF_proteobact-type"/>
</dbReference>
<dbReference type="Gene3D" id="1.10.10.10">
    <property type="entry name" value="Winged helix-like DNA-binding domain superfamily/Winged helix DNA-binding domain"/>
    <property type="match status" value="1"/>
</dbReference>
<evidence type="ECO:0000256" key="1">
    <source>
        <dbReference type="ARBA" id="ARBA00009437"/>
    </source>
</evidence>
<dbReference type="GO" id="GO:0003700">
    <property type="term" value="F:DNA-binding transcription factor activity"/>
    <property type="evidence" value="ECO:0007669"/>
    <property type="project" value="InterPro"/>
</dbReference>
<comment type="similarity">
    <text evidence="1">Belongs to the LysR transcriptional regulatory family.</text>
</comment>
<dbReference type="GO" id="GO:0006351">
    <property type="term" value="P:DNA-templated transcription"/>
    <property type="evidence" value="ECO:0007669"/>
    <property type="project" value="TreeGrafter"/>
</dbReference>
<evidence type="ECO:0000313" key="7">
    <source>
        <dbReference type="Proteomes" id="UP000294963"/>
    </source>
</evidence>
<protein>
    <submittedName>
        <fullName evidence="6">DNA-binding transcriptional LysR family regulator</fullName>
    </submittedName>
</protein>
<accession>A0A4R1XWR3</accession>
<dbReference type="OrthoDB" id="8678019at2"/>
<keyword evidence="3 6" id="KW-0238">DNA-binding</keyword>
<dbReference type="PANTHER" id="PTHR30537:SF30">
    <property type="entry name" value="TRANSCRIPTIONAL REGULATOR-RELATED"/>
    <property type="match status" value="1"/>
</dbReference>
<dbReference type="InterPro" id="IPR005119">
    <property type="entry name" value="LysR_subst-bd"/>
</dbReference>
<dbReference type="Pfam" id="PF00126">
    <property type="entry name" value="HTH_1"/>
    <property type="match status" value="1"/>
</dbReference>
<name>A0A4R1XWR3_ACICA</name>
<evidence type="ECO:0000256" key="4">
    <source>
        <dbReference type="ARBA" id="ARBA00023163"/>
    </source>
</evidence>
<dbReference type="InterPro" id="IPR000847">
    <property type="entry name" value="LysR_HTH_N"/>
</dbReference>
<evidence type="ECO:0000256" key="3">
    <source>
        <dbReference type="ARBA" id="ARBA00023125"/>
    </source>
</evidence>
<dbReference type="EMBL" id="SLVJ01000007">
    <property type="protein sequence ID" value="TCM67722.1"/>
    <property type="molecule type" value="Genomic_DNA"/>
</dbReference>
<dbReference type="Gene3D" id="3.40.190.290">
    <property type="match status" value="1"/>
</dbReference>
<proteinExistence type="inferred from homology"/>
<sequence>MLDQLRAMGVFACVVEKSSFSGAARELGITTSAVSQQVRSLENEMEVTLLHRSTRRLSLTEVGQAFFHSCQEMLAAAERGKIRINELRDDLVGDLRISTTPELGAAHVAPALSHWMSAHRGLKVFFEADNKSVDLVDEKIDIAIRMCAKIEESNHVASMVMAKVDQVLVASPSYLNQTMPISRPQDLSNHDLIPINSMKDYQHLSFQHGATKEAVVLEMSNRIETNNVFVAKALCQNGHGIARLHYLDVQKDLVSGALVEVLPEWKLPAFLLIAETLKRDLQPMKIQRCLEALKQYFSQLPGGRVYQEAS</sequence>
<dbReference type="SUPFAM" id="SSF46785">
    <property type="entry name" value="Winged helix' DNA-binding domain"/>
    <property type="match status" value="1"/>
</dbReference>
<dbReference type="SUPFAM" id="SSF53850">
    <property type="entry name" value="Periplasmic binding protein-like II"/>
    <property type="match status" value="1"/>
</dbReference>
<keyword evidence="4" id="KW-0804">Transcription</keyword>
<dbReference type="PROSITE" id="PS50931">
    <property type="entry name" value="HTH_LYSR"/>
    <property type="match status" value="1"/>
</dbReference>
<reference evidence="6 7" key="1">
    <citation type="submission" date="2019-03" db="EMBL/GenBank/DDBJ databases">
        <title>Genomic analyses of the natural microbiome of Caenorhabditis elegans.</title>
        <authorList>
            <person name="Samuel B."/>
        </authorList>
    </citation>
    <scope>NUCLEOTIDE SEQUENCE [LARGE SCALE GENOMIC DNA]</scope>
    <source>
        <strain evidence="6 7">JUb89</strain>
    </source>
</reference>
<dbReference type="PANTHER" id="PTHR30537">
    <property type="entry name" value="HTH-TYPE TRANSCRIPTIONAL REGULATOR"/>
    <property type="match status" value="1"/>
</dbReference>
<dbReference type="Proteomes" id="UP000294963">
    <property type="component" value="Unassembled WGS sequence"/>
</dbReference>
<gene>
    <name evidence="6" type="ORF">EC844_10716</name>
</gene>
<dbReference type="InterPro" id="IPR036388">
    <property type="entry name" value="WH-like_DNA-bd_sf"/>
</dbReference>
<dbReference type="Pfam" id="PF03466">
    <property type="entry name" value="LysR_substrate"/>
    <property type="match status" value="1"/>
</dbReference>